<dbReference type="AlphaFoldDB" id="C8XAK1"/>
<dbReference type="SUPFAM" id="SSF46894">
    <property type="entry name" value="C-terminal effector domain of the bipartite response regulators"/>
    <property type="match status" value="1"/>
</dbReference>
<dbReference type="InParanoid" id="C8XAK1"/>
<protein>
    <submittedName>
        <fullName evidence="5">Transcriptional regulator, LuxR family</fullName>
    </submittedName>
</protein>
<dbReference type="PRINTS" id="PR00038">
    <property type="entry name" value="HTHLUXR"/>
</dbReference>
<feature type="domain" description="HTH luxR-type" evidence="4">
    <location>
        <begin position="280"/>
        <end position="344"/>
    </location>
</feature>
<gene>
    <name evidence="5" type="ordered locus">Namu_0956</name>
</gene>
<evidence type="ECO:0000256" key="3">
    <source>
        <dbReference type="ARBA" id="ARBA00023163"/>
    </source>
</evidence>
<dbReference type="EMBL" id="CP001737">
    <property type="protein sequence ID" value="ACV77366.1"/>
    <property type="molecule type" value="Genomic_DNA"/>
</dbReference>
<proteinExistence type="predicted"/>
<keyword evidence="3" id="KW-0804">Transcription</keyword>
<dbReference type="Gene3D" id="1.10.10.10">
    <property type="entry name" value="Winged helix-like DNA-binding domain superfamily/Winged helix DNA-binding domain"/>
    <property type="match status" value="1"/>
</dbReference>
<reference evidence="5 6" key="2">
    <citation type="journal article" date="2010" name="Stand. Genomic Sci.">
        <title>Complete genome sequence of Nakamurella multipartita type strain (Y-104).</title>
        <authorList>
            <person name="Tice H."/>
            <person name="Mayilraj S."/>
            <person name="Sims D."/>
            <person name="Lapidus A."/>
            <person name="Nolan M."/>
            <person name="Lucas S."/>
            <person name="Glavina Del Rio T."/>
            <person name="Copeland A."/>
            <person name="Cheng J.F."/>
            <person name="Meincke L."/>
            <person name="Bruce D."/>
            <person name="Goodwin L."/>
            <person name="Pitluck S."/>
            <person name="Ivanova N."/>
            <person name="Mavromatis K."/>
            <person name="Ovchinnikova G."/>
            <person name="Pati A."/>
            <person name="Chen A."/>
            <person name="Palaniappan K."/>
            <person name="Land M."/>
            <person name="Hauser L."/>
            <person name="Chang Y.J."/>
            <person name="Jeffries C.D."/>
            <person name="Detter J.C."/>
            <person name="Brettin T."/>
            <person name="Rohde M."/>
            <person name="Goker M."/>
            <person name="Bristow J."/>
            <person name="Eisen J.A."/>
            <person name="Markowitz V."/>
            <person name="Hugenholtz P."/>
            <person name="Kyrpides N.C."/>
            <person name="Klenk H.P."/>
            <person name="Chen F."/>
        </authorList>
    </citation>
    <scope>NUCLEOTIDE SEQUENCE [LARGE SCALE GENOMIC DNA]</scope>
    <source>
        <strain evidence="6">ATCC 700099 / DSM 44233 / CIP 104796 / JCM 9543 / NBRC 105858 / Y-104</strain>
    </source>
</reference>
<dbReference type="SMART" id="SM00421">
    <property type="entry name" value="HTH_LUXR"/>
    <property type="match status" value="1"/>
</dbReference>
<dbReference type="OrthoDB" id="9815744at2"/>
<evidence type="ECO:0000256" key="1">
    <source>
        <dbReference type="ARBA" id="ARBA00023015"/>
    </source>
</evidence>
<dbReference type="SUPFAM" id="SSF55781">
    <property type="entry name" value="GAF domain-like"/>
    <property type="match status" value="1"/>
</dbReference>
<dbReference type="GO" id="GO:0006355">
    <property type="term" value="P:regulation of DNA-templated transcription"/>
    <property type="evidence" value="ECO:0007669"/>
    <property type="project" value="InterPro"/>
</dbReference>
<dbReference type="STRING" id="479431.Namu_0956"/>
<dbReference type="PANTHER" id="PTHR44688:SF16">
    <property type="entry name" value="DNA-BINDING TRANSCRIPTIONAL ACTIVATOR DEVR_DOSR"/>
    <property type="match status" value="1"/>
</dbReference>
<dbReference type="HOGENOM" id="CLU_061962_0_0_11"/>
<evidence type="ECO:0000259" key="4">
    <source>
        <dbReference type="PROSITE" id="PS50043"/>
    </source>
</evidence>
<dbReference type="PROSITE" id="PS50043">
    <property type="entry name" value="HTH_LUXR_2"/>
    <property type="match status" value="1"/>
</dbReference>
<keyword evidence="6" id="KW-1185">Reference proteome</keyword>
<dbReference type="eggNOG" id="COG2771">
    <property type="taxonomic scope" value="Bacteria"/>
</dbReference>
<dbReference type="KEGG" id="nml:Namu_0956"/>
<evidence type="ECO:0000313" key="6">
    <source>
        <dbReference type="Proteomes" id="UP000002218"/>
    </source>
</evidence>
<name>C8XAK1_NAKMY</name>
<dbReference type="InterPro" id="IPR000792">
    <property type="entry name" value="Tscrpt_reg_LuxR_C"/>
</dbReference>
<organism evidence="5 6">
    <name type="scientific">Nakamurella multipartita (strain ATCC 700099 / DSM 44233 / CIP 104796 / JCM 9543 / NBRC 105858 / Y-104)</name>
    <name type="common">Microsphaera multipartita</name>
    <dbReference type="NCBI Taxonomy" id="479431"/>
    <lineage>
        <taxon>Bacteria</taxon>
        <taxon>Bacillati</taxon>
        <taxon>Actinomycetota</taxon>
        <taxon>Actinomycetes</taxon>
        <taxon>Nakamurellales</taxon>
        <taxon>Nakamurellaceae</taxon>
        <taxon>Nakamurella</taxon>
    </lineage>
</organism>
<keyword evidence="2" id="KW-0238">DNA-binding</keyword>
<dbReference type="GO" id="GO:0003677">
    <property type="term" value="F:DNA binding"/>
    <property type="evidence" value="ECO:0007669"/>
    <property type="project" value="UniProtKB-KW"/>
</dbReference>
<dbReference type="Pfam" id="PF00196">
    <property type="entry name" value="GerE"/>
    <property type="match status" value="1"/>
</dbReference>
<accession>C8XAK1</accession>
<dbReference type="CDD" id="cd06170">
    <property type="entry name" value="LuxR_C_like"/>
    <property type="match status" value="1"/>
</dbReference>
<dbReference type="PANTHER" id="PTHR44688">
    <property type="entry name" value="DNA-BINDING TRANSCRIPTIONAL ACTIVATOR DEVR_DOSR"/>
    <property type="match status" value="1"/>
</dbReference>
<dbReference type="RefSeq" id="WP_015746280.1">
    <property type="nucleotide sequence ID" value="NC_013235.1"/>
</dbReference>
<dbReference type="Proteomes" id="UP000002218">
    <property type="component" value="Chromosome"/>
</dbReference>
<evidence type="ECO:0000256" key="2">
    <source>
        <dbReference type="ARBA" id="ARBA00023125"/>
    </source>
</evidence>
<evidence type="ECO:0000313" key="5">
    <source>
        <dbReference type="EMBL" id="ACV77366.1"/>
    </source>
</evidence>
<dbReference type="InterPro" id="IPR036388">
    <property type="entry name" value="WH-like_DNA-bd_sf"/>
</dbReference>
<reference evidence="6" key="1">
    <citation type="submission" date="2009-09" db="EMBL/GenBank/DDBJ databases">
        <title>The complete genome of Nakamurella multipartita DSM 44233.</title>
        <authorList>
            <consortium name="US DOE Joint Genome Institute (JGI-PGF)"/>
            <person name="Lucas S."/>
            <person name="Copeland A."/>
            <person name="Lapidus A."/>
            <person name="Glavina del Rio T."/>
            <person name="Dalin E."/>
            <person name="Tice H."/>
            <person name="Bruce D."/>
            <person name="Goodwin L."/>
            <person name="Pitluck S."/>
            <person name="Kyrpides N."/>
            <person name="Mavromatis K."/>
            <person name="Ivanova N."/>
            <person name="Ovchinnikova G."/>
            <person name="Sims D."/>
            <person name="Meincke L."/>
            <person name="Brettin T."/>
            <person name="Detter J.C."/>
            <person name="Han C."/>
            <person name="Larimer F."/>
            <person name="Land M."/>
            <person name="Hauser L."/>
            <person name="Markowitz V."/>
            <person name="Cheng J.-F."/>
            <person name="Hugenholtz P."/>
            <person name="Woyke T."/>
            <person name="Wu D."/>
            <person name="Klenk H.-P."/>
            <person name="Eisen J.A."/>
        </authorList>
    </citation>
    <scope>NUCLEOTIDE SEQUENCE [LARGE SCALE GENOMIC DNA]</scope>
    <source>
        <strain evidence="6">ATCC 700099 / DSM 44233 / CIP 104796 / JCM 9543 / NBRC 105858 / Y-104</strain>
    </source>
</reference>
<sequence>MHTPWRPLPDLLAEATVADLHVSALADLVYASVARYVRYDFGCLAVTDPASWVVTWASKTRSLGVGDEEFAAVEYGPPDLNSFAEIARRTPPVGALWLDTGGHPERCRRHREFMRPRFGFTDELRVVFPSRGVIWGGMALYRAHDEPPFNEGDVDQLAGVAGLLGAALARSLFRPMPHPEAAGTPLQAVLIVDRADQVTHLTSSADAAVAELGGWDHGSLPASVLTLVATTRTRGEPAQTVAHTPSGRWLRLRAAPLSGPDGGDTVVTIDPTPRAALSRLALAAHGLTAREEDVALLVLQGASTQSIASALHLSPHTVQDHLKKIFGKVGVSSRRDLTARLTLG</sequence>
<dbReference type="Gene3D" id="3.30.450.40">
    <property type="match status" value="1"/>
</dbReference>
<dbReference type="InterPro" id="IPR016032">
    <property type="entry name" value="Sig_transdc_resp-reg_C-effctor"/>
</dbReference>
<dbReference type="InterPro" id="IPR029016">
    <property type="entry name" value="GAF-like_dom_sf"/>
</dbReference>
<keyword evidence="1" id="KW-0805">Transcription regulation</keyword>